<dbReference type="EMBL" id="VRMN01000006">
    <property type="protein sequence ID" value="KAA8493653.1"/>
    <property type="molecule type" value="Genomic_DNA"/>
</dbReference>
<dbReference type="Proteomes" id="UP000324585">
    <property type="component" value="Unassembled WGS sequence"/>
</dbReference>
<feature type="region of interest" description="Disordered" evidence="1">
    <location>
        <begin position="273"/>
        <end position="345"/>
    </location>
</feature>
<organism evidence="2 3">
    <name type="scientific">Porphyridium purpureum</name>
    <name type="common">Red alga</name>
    <name type="synonym">Porphyridium cruentum</name>
    <dbReference type="NCBI Taxonomy" id="35688"/>
    <lineage>
        <taxon>Eukaryota</taxon>
        <taxon>Rhodophyta</taxon>
        <taxon>Bangiophyceae</taxon>
        <taxon>Porphyridiales</taxon>
        <taxon>Porphyridiaceae</taxon>
        <taxon>Porphyridium</taxon>
    </lineage>
</organism>
<feature type="region of interest" description="Disordered" evidence="1">
    <location>
        <begin position="187"/>
        <end position="237"/>
    </location>
</feature>
<evidence type="ECO:0000313" key="2">
    <source>
        <dbReference type="EMBL" id="KAA8493653.1"/>
    </source>
</evidence>
<evidence type="ECO:0000313" key="3">
    <source>
        <dbReference type="Proteomes" id="UP000324585"/>
    </source>
</evidence>
<evidence type="ECO:0000256" key="1">
    <source>
        <dbReference type="SAM" id="MobiDB-lite"/>
    </source>
</evidence>
<name>A0A5J4YS65_PORPP</name>
<proteinExistence type="predicted"/>
<sequence>MGGLDVEHELAVAVVDEEDDVWADVLDELHNARNVVHGERRAERVAARALDEHHARLRAQRGLYGVELDEAERAQVELAVRDAKVAERAGVRGALVVRAAQADDLLERVVRPARDAEQLVARAEDAEQRGGDGVRARDELGPHERLLAVEEACEDGVDDLPAEVAVAVAFDAGEVVRADAVRAVRGEQPPERGLRAGVDARKRGRGARAGARRATRRATRPAARLQRGTGAGGPRRRCAASAHGAANAAARMVSRAERLRRTPELRYRRPSCAWPRLPSASSRHCAAQRSAAQNTRAAGSGAALYRGASSRQRGAARGRGSKQRRRSHRRRRPGTRTRRVRRGLA</sequence>
<gene>
    <name evidence="2" type="ORF">FVE85_4790</name>
</gene>
<comment type="caution">
    <text evidence="2">The sequence shown here is derived from an EMBL/GenBank/DDBJ whole genome shotgun (WGS) entry which is preliminary data.</text>
</comment>
<keyword evidence="3" id="KW-1185">Reference proteome</keyword>
<feature type="compositionally biased region" description="Basic and acidic residues" evidence="1">
    <location>
        <begin position="187"/>
        <end position="201"/>
    </location>
</feature>
<feature type="compositionally biased region" description="Basic residues" evidence="1">
    <location>
        <begin position="314"/>
        <end position="345"/>
    </location>
</feature>
<reference evidence="3" key="1">
    <citation type="journal article" date="2019" name="Nat. Commun.">
        <title>Expansion of phycobilisome linker gene families in mesophilic red algae.</title>
        <authorList>
            <person name="Lee J."/>
            <person name="Kim D."/>
            <person name="Bhattacharya D."/>
            <person name="Yoon H.S."/>
        </authorList>
    </citation>
    <scope>NUCLEOTIDE SEQUENCE [LARGE SCALE GENOMIC DNA]</scope>
    <source>
        <strain evidence="3">CCMP 1328</strain>
    </source>
</reference>
<feature type="compositionally biased region" description="Basic residues" evidence="1">
    <location>
        <begin position="202"/>
        <end position="219"/>
    </location>
</feature>
<dbReference type="AlphaFoldDB" id="A0A5J4YS65"/>
<protein>
    <submittedName>
        <fullName evidence="2">Uncharacterized protein</fullName>
    </submittedName>
</protein>
<accession>A0A5J4YS65</accession>